<feature type="transmembrane region" description="Helical" evidence="9">
    <location>
        <begin position="388"/>
        <end position="411"/>
    </location>
</feature>
<dbReference type="AlphaFoldDB" id="A0A4Y2ETB8"/>
<feature type="transmembrane region" description="Helical" evidence="9">
    <location>
        <begin position="216"/>
        <end position="234"/>
    </location>
</feature>
<evidence type="ECO:0000256" key="1">
    <source>
        <dbReference type="ARBA" id="ARBA00004651"/>
    </source>
</evidence>
<proteinExistence type="inferred from homology"/>
<keyword evidence="5 9" id="KW-1133">Transmembrane helix</keyword>
<dbReference type="InterPro" id="IPR017452">
    <property type="entry name" value="GPCR_Rhodpsn_7TM"/>
</dbReference>
<evidence type="ECO:0000313" key="11">
    <source>
        <dbReference type="EMBL" id="GBM32460.1"/>
    </source>
</evidence>
<dbReference type="PANTHER" id="PTHR24241">
    <property type="entry name" value="NEUROPEPTIDE RECEPTOR-RELATED G-PROTEIN COUPLED RECEPTOR"/>
    <property type="match status" value="1"/>
</dbReference>
<sequence length="438" mass="50366">MRSRYCRKPPQHPSSSSLNRAMHGHFSNAEEEEEDSSLDKKSVLPSRHRGLGEACFDLQFSVLGHSSTSPYFLQQKDGEFLGRQSFPFSVFGWMTLNNSYIVIYMLKGESLVMLGRSSDLFLSETDAYDLEAEASPEQVVEAVVILIICVSIVVTNVLIIWAVSISPSPKEAIDLYVLSVAVADLLCGVCIVPLSVYPAFVQEWVYGDLICRLTGFLGLTLWSVCLYTFMWISVDRYLAIRKPLRYDVIQTRTRCQCWMVFTWLTSLFLCSPPLLGFSKGRFYGDGYICMLDLGNMIPYSITLAVLVLAPSILTIGYTYFYILSTMYKLRKCLTKEEREYATAVSENLSNPDHLMSFVLILLFWITWMPWFCFRIYEQVSQTTEEYHALHFWLLWLGITDCIWKFFVYLTMSPKFRLSLKRLCFSMCCRAPARQPLIV</sequence>
<gene>
    <name evidence="11" type="primary">Gpr52</name>
    <name evidence="11" type="ORF">AVEN_136038_1</name>
</gene>
<evidence type="ECO:0000256" key="4">
    <source>
        <dbReference type="ARBA" id="ARBA00022692"/>
    </source>
</evidence>
<feature type="compositionally biased region" description="Basic residues" evidence="8">
    <location>
        <begin position="1"/>
        <end position="10"/>
    </location>
</feature>
<dbReference type="PANTHER" id="PTHR24241:SF170">
    <property type="entry name" value="G-PROTEIN COUPLED RECEPTORS FAMILY 1 PROFILE DOMAIN-CONTAINING PROTEIN"/>
    <property type="match status" value="1"/>
</dbReference>
<feature type="region of interest" description="Disordered" evidence="8">
    <location>
        <begin position="1"/>
        <end position="43"/>
    </location>
</feature>
<feature type="transmembrane region" description="Helical" evidence="9">
    <location>
        <begin position="86"/>
        <end position="106"/>
    </location>
</feature>
<accession>A0A4Y2ETB8</accession>
<keyword evidence="3" id="KW-1003">Cell membrane</keyword>
<dbReference type="SUPFAM" id="SSF81321">
    <property type="entry name" value="Family A G protein-coupled receptor-like"/>
    <property type="match status" value="1"/>
</dbReference>
<feature type="transmembrane region" description="Helical" evidence="9">
    <location>
        <begin position="175"/>
        <end position="196"/>
    </location>
</feature>
<protein>
    <submittedName>
        <fullName evidence="11">G-protein coupled receptor 52</fullName>
    </submittedName>
</protein>
<dbReference type="GO" id="GO:0032870">
    <property type="term" value="P:cellular response to hormone stimulus"/>
    <property type="evidence" value="ECO:0007669"/>
    <property type="project" value="TreeGrafter"/>
</dbReference>
<dbReference type="EMBL" id="BGPR01000708">
    <property type="protein sequence ID" value="GBM32460.1"/>
    <property type="molecule type" value="Genomic_DNA"/>
</dbReference>
<organism evidence="11 12">
    <name type="scientific">Araneus ventricosus</name>
    <name type="common">Orbweaver spider</name>
    <name type="synonym">Epeira ventricosa</name>
    <dbReference type="NCBI Taxonomy" id="182803"/>
    <lineage>
        <taxon>Eukaryota</taxon>
        <taxon>Metazoa</taxon>
        <taxon>Ecdysozoa</taxon>
        <taxon>Arthropoda</taxon>
        <taxon>Chelicerata</taxon>
        <taxon>Arachnida</taxon>
        <taxon>Araneae</taxon>
        <taxon>Araneomorphae</taxon>
        <taxon>Entelegynae</taxon>
        <taxon>Araneoidea</taxon>
        <taxon>Araneidae</taxon>
        <taxon>Araneus</taxon>
    </lineage>
</organism>
<keyword evidence="4 9" id="KW-0812">Transmembrane</keyword>
<evidence type="ECO:0000256" key="7">
    <source>
        <dbReference type="ARBA" id="ARBA00023170"/>
    </source>
</evidence>
<dbReference type="CDD" id="cd00637">
    <property type="entry name" value="7tm_classA_rhodopsin-like"/>
    <property type="match status" value="1"/>
</dbReference>
<keyword evidence="7 11" id="KW-0675">Receptor</keyword>
<feature type="transmembrane region" description="Helical" evidence="9">
    <location>
        <begin position="297"/>
        <end position="322"/>
    </location>
</feature>
<comment type="subcellular location">
    <subcellularLocation>
        <location evidence="1">Cell membrane</location>
        <topology evidence="1">Multi-pass membrane protein</topology>
    </subcellularLocation>
</comment>
<comment type="similarity">
    <text evidence="2">Belongs to the G-protein coupled receptor 1 family.</text>
</comment>
<dbReference type="GO" id="GO:0042277">
    <property type="term" value="F:peptide binding"/>
    <property type="evidence" value="ECO:0007669"/>
    <property type="project" value="TreeGrafter"/>
</dbReference>
<evidence type="ECO:0000256" key="8">
    <source>
        <dbReference type="SAM" id="MobiDB-lite"/>
    </source>
</evidence>
<dbReference type="GO" id="GO:0004930">
    <property type="term" value="F:G protein-coupled receptor activity"/>
    <property type="evidence" value="ECO:0007669"/>
    <property type="project" value="InterPro"/>
</dbReference>
<feature type="transmembrane region" description="Helical" evidence="9">
    <location>
        <begin position="354"/>
        <end position="376"/>
    </location>
</feature>
<feature type="domain" description="G-protein coupled receptors family 1 profile" evidence="10">
    <location>
        <begin position="155"/>
        <end position="408"/>
    </location>
</feature>
<feature type="transmembrane region" description="Helical" evidence="9">
    <location>
        <begin position="142"/>
        <end position="163"/>
    </location>
</feature>
<dbReference type="GO" id="GO:0005886">
    <property type="term" value="C:plasma membrane"/>
    <property type="evidence" value="ECO:0007669"/>
    <property type="project" value="UniProtKB-SubCell"/>
</dbReference>
<evidence type="ECO:0000256" key="5">
    <source>
        <dbReference type="ARBA" id="ARBA00022989"/>
    </source>
</evidence>
<comment type="caution">
    <text evidence="11">The sequence shown here is derived from an EMBL/GenBank/DDBJ whole genome shotgun (WGS) entry which is preliminary data.</text>
</comment>
<reference evidence="11 12" key="1">
    <citation type="journal article" date="2019" name="Sci. Rep.">
        <title>Orb-weaving spider Araneus ventricosus genome elucidates the spidroin gene catalogue.</title>
        <authorList>
            <person name="Kono N."/>
            <person name="Nakamura H."/>
            <person name="Ohtoshi R."/>
            <person name="Moran D.A.P."/>
            <person name="Shinohara A."/>
            <person name="Yoshida Y."/>
            <person name="Fujiwara M."/>
            <person name="Mori M."/>
            <person name="Tomita M."/>
            <person name="Arakawa K."/>
        </authorList>
    </citation>
    <scope>NUCLEOTIDE SEQUENCE [LARGE SCALE GENOMIC DNA]</scope>
</reference>
<dbReference type="Gene3D" id="1.20.1070.10">
    <property type="entry name" value="Rhodopsin 7-helix transmembrane proteins"/>
    <property type="match status" value="1"/>
</dbReference>
<evidence type="ECO:0000256" key="3">
    <source>
        <dbReference type="ARBA" id="ARBA00022475"/>
    </source>
</evidence>
<keyword evidence="6 9" id="KW-0472">Membrane</keyword>
<evidence type="ECO:0000256" key="6">
    <source>
        <dbReference type="ARBA" id="ARBA00023136"/>
    </source>
</evidence>
<dbReference type="InterPro" id="IPR000276">
    <property type="entry name" value="GPCR_Rhodpsn"/>
</dbReference>
<dbReference type="OrthoDB" id="6376512at2759"/>
<name>A0A4Y2ETB8_ARAVE</name>
<dbReference type="PRINTS" id="PR00237">
    <property type="entry name" value="GPCRRHODOPSN"/>
</dbReference>
<dbReference type="PROSITE" id="PS50262">
    <property type="entry name" value="G_PROTEIN_RECEP_F1_2"/>
    <property type="match status" value="1"/>
</dbReference>
<evidence type="ECO:0000256" key="9">
    <source>
        <dbReference type="SAM" id="Phobius"/>
    </source>
</evidence>
<dbReference type="Pfam" id="PF00001">
    <property type="entry name" value="7tm_1"/>
    <property type="match status" value="1"/>
</dbReference>
<dbReference type="Proteomes" id="UP000499080">
    <property type="component" value="Unassembled WGS sequence"/>
</dbReference>
<evidence type="ECO:0000256" key="2">
    <source>
        <dbReference type="ARBA" id="ARBA00010663"/>
    </source>
</evidence>
<feature type="transmembrane region" description="Helical" evidence="9">
    <location>
        <begin position="255"/>
        <end position="277"/>
    </location>
</feature>
<keyword evidence="12" id="KW-1185">Reference proteome</keyword>
<evidence type="ECO:0000259" key="10">
    <source>
        <dbReference type="PROSITE" id="PS50262"/>
    </source>
</evidence>
<evidence type="ECO:0000313" key="12">
    <source>
        <dbReference type="Proteomes" id="UP000499080"/>
    </source>
</evidence>